<dbReference type="Pfam" id="PF00535">
    <property type="entry name" value="Glycos_transf_2"/>
    <property type="match status" value="1"/>
</dbReference>
<dbReference type="HOGENOM" id="CLU_025996_0_7_6"/>
<dbReference type="STRING" id="349521.HCH_02235"/>
<dbReference type="InterPro" id="IPR001173">
    <property type="entry name" value="Glyco_trans_2-like"/>
</dbReference>
<dbReference type="AlphaFoldDB" id="Q2SJW3"/>
<dbReference type="CAZy" id="GT2">
    <property type="family name" value="Glycosyltransferase Family 2"/>
</dbReference>
<dbReference type="eggNOG" id="COG1216">
    <property type="taxonomic scope" value="Bacteria"/>
</dbReference>
<evidence type="ECO:0000313" key="3">
    <source>
        <dbReference type="Proteomes" id="UP000000238"/>
    </source>
</evidence>
<accession>Q2SJW3</accession>
<dbReference type="Proteomes" id="UP000000238">
    <property type="component" value="Chromosome"/>
</dbReference>
<dbReference type="InterPro" id="IPR029044">
    <property type="entry name" value="Nucleotide-diphossugar_trans"/>
</dbReference>
<dbReference type="PANTHER" id="PTHR22916:SF3">
    <property type="entry name" value="UDP-GLCNAC:BETAGAL BETA-1,3-N-ACETYLGLUCOSAMINYLTRANSFERASE-LIKE PROTEIN 1"/>
    <property type="match status" value="1"/>
</dbReference>
<evidence type="ECO:0000259" key="1">
    <source>
        <dbReference type="Pfam" id="PF00535"/>
    </source>
</evidence>
<sequence>MESVLSQSYTNLELIVIDDGSSDASLDYLRSVDDPRYTLIEQENAGAHNAINKGLSLAKGDYLAILNSDDIFHRERLSECVERLQQGADLVATWIEIIDNKSKVLGVKEGWRNMLPWTIKKPDARLIGADDFKLNLLFSNFVSTTSNVVFSRKVYEAVGGMRNLRFAHDWDFLLRVALKFRCELLEKPLLKYRIHSTNTISSNRAWMLFEICWIFAVHLKNFSGELLLQSTELERFSHGLDLMANSINLQGNDKVFWMLMQYIAAHQKIENFSPEEVLLNREELRAEFIRYINV</sequence>
<dbReference type="GO" id="GO:0016758">
    <property type="term" value="F:hexosyltransferase activity"/>
    <property type="evidence" value="ECO:0007669"/>
    <property type="project" value="UniProtKB-ARBA"/>
</dbReference>
<dbReference type="PANTHER" id="PTHR22916">
    <property type="entry name" value="GLYCOSYLTRANSFERASE"/>
    <property type="match status" value="1"/>
</dbReference>
<gene>
    <name evidence="2" type="ordered locus">HCH_02235</name>
</gene>
<protein>
    <submittedName>
        <fullName evidence="2">Glycosyltransferase involved in cell wall biogenesis</fullName>
    </submittedName>
</protein>
<organism evidence="2 3">
    <name type="scientific">Hahella chejuensis (strain KCTC 2396)</name>
    <dbReference type="NCBI Taxonomy" id="349521"/>
    <lineage>
        <taxon>Bacteria</taxon>
        <taxon>Pseudomonadati</taxon>
        <taxon>Pseudomonadota</taxon>
        <taxon>Gammaproteobacteria</taxon>
        <taxon>Oceanospirillales</taxon>
        <taxon>Hahellaceae</taxon>
        <taxon>Hahella</taxon>
    </lineage>
</organism>
<dbReference type="Gene3D" id="3.90.550.10">
    <property type="entry name" value="Spore Coat Polysaccharide Biosynthesis Protein SpsA, Chain A"/>
    <property type="match status" value="1"/>
</dbReference>
<keyword evidence="2" id="KW-0808">Transferase</keyword>
<name>Q2SJW3_HAHCH</name>
<keyword evidence="3" id="KW-1185">Reference proteome</keyword>
<dbReference type="SUPFAM" id="SSF53448">
    <property type="entry name" value="Nucleotide-diphospho-sugar transferases"/>
    <property type="match status" value="1"/>
</dbReference>
<feature type="domain" description="Glycosyltransferase 2-like" evidence="1">
    <location>
        <begin position="2"/>
        <end position="117"/>
    </location>
</feature>
<evidence type="ECO:0000313" key="2">
    <source>
        <dbReference type="EMBL" id="ABC29061.1"/>
    </source>
</evidence>
<dbReference type="KEGG" id="hch:HCH_02235"/>
<proteinExistence type="predicted"/>
<dbReference type="EMBL" id="CP000155">
    <property type="protein sequence ID" value="ABC29061.1"/>
    <property type="molecule type" value="Genomic_DNA"/>
</dbReference>
<reference evidence="2 3" key="1">
    <citation type="journal article" date="2005" name="Nucleic Acids Res.">
        <title>Genomic blueprint of Hahella chejuensis, a marine microbe producing an algicidal agent.</title>
        <authorList>
            <person name="Jeong H."/>
            <person name="Yim J.H."/>
            <person name="Lee C."/>
            <person name="Choi S.-H."/>
            <person name="Park Y.K."/>
            <person name="Yoon S.H."/>
            <person name="Hur C.-G."/>
            <person name="Kang H.-Y."/>
            <person name="Kim D."/>
            <person name="Lee H.H."/>
            <person name="Park K.H."/>
            <person name="Park S.-H."/>
            <person name="Park H.-S."/>
            <person name="Lee H.K."/>
            <person name="Oh T.K."/>
            <person name="Kim J.F."/>
        </authorList>
    </citation>
    <scope>NUCLEOTIDE SEQUENCE [LARGE SCALE GENOMIC DNA]</scope>
    <source>
        <strain evidence="2 3">KCTC 2396</strain>
    </source>
</reference>